<sequence>MKILDIAVILIVVMTIRNVEGHCSDRTWMKLFRKGFALNVITVDHDSVNVENFCKPKCTTDSNCVTFDEVYMDCSFLYIGEYRMPESASFTPVSAGNGNGCLEKCADSNTSCSFLYIGDFAMTVASTFTTVKAIHGEDFLKKCIESKTCKVVAYLNNNCQHSPDEAKALSGRTKQFGRSQYKRDKCTAQNSVVAELESKIVLP</sequence>
<evidence type="ECO:0000313" key="2">
    <source>
        <dbReference type="EMBL" id="KAK2144521.1"/>
    </source>
</evidence>
<gene>
    <name evidence="2" type="ORF">LSH36_749g01027</name>
</gene>
<dbReference type="Proteomes" id="UP001208570">
    <property type="component" value="Unassembled WGS sequence"/>
</dbReference>
<evidence type="ECO:0000256" key="1">
    <source>
        <dbReference type="SAM" id="SignalP"/>
    </source>
</evidence>
<keyword evidence="1" id="KW-0732">Signal</keyword>
<keyword evidence="3" id="KW-1185">Reference proteome</keyword>
<feature type="signal peptide" evidence="1">
    <location>
        <begin position="1"/>
        <end position="21"/>
    </location>
</feature>
<feature type="chain" id="PRO_5042086461" evidence="1">
    <location>
        <begin position="22"/>
        <end position="203"/>
    </location>
</feature>
<organism evidence="2 3">
    <name type="scientific">Paralvinella palmiformis</name>
    <dbReference type="NCBI Taxonomy" id="53620"/>
    <lineage>
        <taxon>Eukaryota</taxon>
        <taxon>Metazoa</taxon>
        <taxon>Spiralia</taxon>
        <taxon>Lophotrochozoa</taxon>
        <taxon>Annelida</taxon>
        <taxon>Polychaeta</taxon>
        <taxon>Sedentaria</taxon>
        <taxon>Canalipalpata</taxon>
        <taxon>Terebellida</taxon>
        <taxon>Terebelliformia</taxon>
        <taxon>Alvinellidae</taxon>
        <taxon>Paralvinella</taxon>
    </lineage>
</organism>
<protein>
    <submittedName>
        <fullName evidence="2">Uncharacterized protein</fullName>
    </submittedName>
</protein>
<evidence type="ECO:0000313" key="3">
    <source>
        <dbReference type="Proteomes" id="UP001208570"/>
    </source>
</evidence>
<reference evidence="2" key="1">
    <citation type="journal article" date="2023" name="Mol. Biol. Evol.">
        <title>Third-Generation Sequencing Reveals the Adaptive Role of the Epigenome in Three Deep-Sea Polychaetes.</title>
        <authorList>
            <person name="Perez M."/>
            <person name="Aroh O."/>
            <person name="Sun Y."/>
            <person name="Lan Y."/>
            <person name="Juniper S.K."/>
            <person name="Young C.R."/>
            <person name="Angers B."/>
            <person name="Qian P.Y."/>
        </authorList>
    </citation>
    <scope>NUCLEOTIDE SEQUENCE</scope>
    <source>
        <strain evidence="2">P08H-3</strain>
    </source>
</reference>
<proteinExistence type="predicted"/>
<dbReference type="EMBL" id="JAODUP010000749">
    <property type="protein sequence ID" value="KAK2144521.1"/>
    <property type="molecule type" value="Genomic_DNA"/>
</dbReference>
<accession>A0AAD9MUP7</accession>
<dbReference type="AlphaFoldDB" id="A0AAD9MUP7"/>
<name>A0AAD9MUP7_9ANNE</name>
<comment type="caution">
    <text evidence="2">The sequence shown here is derived from an EMBL/GenBank/DDBJ whole genome shotgun (WGS) entry which is preliminary data.</text>
</comment>